<evidence type="ECO:0000256" key="7">
    <source>
        <dbReference type="RuleBase" id="RU003355"/>
    </source>
</evidence>
<evidence type="ECO:0000256" key="2">
    <source>
        <dbReference type="ARBA" id="ARBA00022670"/>
    </source>
</evidence>
<feature type="active site" description="Charge relay system" evidence="5 6">
    <location>
        <position position="252"/>
    </location>
</feature>
<dbReference type="EMBL" id="CP045096">
    <property type="protein sequence ID" value="QFR01577.1"/>
    <property type="molecule type" value="Genomic_DNA"/>
</dbReference>
<dbReference type="Gene3D" id="3.40.50.200">
    <property type="entry name" value="Peptidase S8/S53 domain"/>
    <property type="match status" value="1"/>
</dbReference>
<dbReference type="InterPro" id="IPR000209">
    <property type="entry name" value="Peptidase_S8/S53_dom"/>
</dbReference>
<dbReference type="InterPro" id="IPR015500">
    <property type="entry name" value="Peptidase_S8_subtilisin-rel"/>
</dbReference>
<dbReference type="GO" id="GO:0004252">
    <property type="term" value="F:serine-type endopeptidase activity"/>
    <property type="evidence" value="ECO:0007669"/>
    <property type="project" value="UniProtKB-UniRule"/>
</dbReference>
<dbReference type="InterPro" id="IPR023828">
    <property type="entry name" value="Peptidase_S8_Ser-AS"/>
</dbReference>
<dbReference type="CDD" id="cd07487">
    <property type="entry name" value="Peptidases_S8_1"/>
    <property type="match status" value="1"/>
</dbReference>
<feature type="chain" id="PRO_5038555300" evidence="9">
    <location>
        <begin position="27"/>
        <end position="1134"/>
    </location>
</feature>
<feature type="signal peptide" evidence="9">
    <location>
        <begin position="1"/>
        <end position="26"/>
    </location>
</feature>
<sequence length="1134" mass="117686">MHQRVRYAAVAATAATVALSTGLTVAGPTAAAQAAPAGTTTGSAAVPTARKAAEGTAGNPAGGGSRRIPLITGDRVILDTRNQVVGVERAKGRERVPVQVRTVGGHTLVVPMDAARLVANGKLDQRLFDVTELSEVAGRGSRQNGLKVIVGYQGTARTAKADVRDTGTLRSAFRTLNADAVRTPRQDTPELWDAVTNGGAVTRGDTLAPGVSHVWLDGIRKAALDTSVSGIGAPAAHAKGLDGKGVKVAVLDTGIDTTHPDLKNQVIAARDFTGSKDTADRVGHGTHVASIVAGTGAGSNGKYQGVAPGAKLLNAKVLGDEGGDDSSIVAGMEWAAAQGADIVNLSLGGEDTPGVDPLEAMVNKLSEEKGILFAIAAGNEGEAGDSTVDSPGSAADALTVGAVDGKGKLAYFSSRGPTVDGRLKPDVTAPGVQITAASARGSEVARDVGEKPAGYVTLSGTSMATPQVAGAAALLKQQHPDWTSAELKTALVSSAQGGSYTAFQGGAGRIRVGRAVTGTVVAEPASLDLPLQQWPHTDDTPVTRRLTYRNSGTKDITLSLSGAARDPKGKAAPAAFLTLGAGKVTVPAGGSASVDVTVNTRPGGKLDGGWSARVTATGDGQSVTTPLGVIRETEHYDLTLRYVDRPGQTSAHVAYLLSVDSPEQSATLTPEHTDDTTTLRVAPGTYMLESASSRNLTTYEGGLDWLVAPRLTVTRDMTLTLDLNKAKSPDITVPDPKARPLNAWVSYKNYGGPSGQNGTGIMLRSFADIRLAHIGPKVDSLSQNWSGQWTTAKNTEYDIVAAAPVKEIKGAYVHHYTAGEFATLKVGMGSSVPGKTGAVSLTASVPDGFGYRSGFADAVPQKLPGTRTYHVSAVEGAQWRPDFSQYSGKKDSEGNPVPEVVSSVDDYLTPEAGRTYRFRFNTAVFGPRMPSGSDSGVRRDGNTISGVLPPFTDGAGHSGDSDTTSATTTLYRDGKKLATRRAPLVTGTTFKVPAGEAAYRLTTSVRRSARLSAVSTRTDATWTFRSKKTGADGVRLPASTVRFSPATGLDGRVTGKAATFPVTVEGPAKGRNLKSLVVWASYDHGRIWKKATVTHGKVTVKNPARGKSVSLRAEVTDKKGNTSVISIYDAYYRE</sequence>
<dbReference type="Pfam" id="PF00082">
    <property type="entry name" value="Peptidase_S8"/>
    <property type="match status" value="1"/>
</dbReference>
<dbReference type="InterPro" id="IPR036852">
    <property type="entry name" value="Peptidase_S8/S53_dom_sf"/>
</dbReference>
<evidence type="ECO:0000313" key="11">
    <source>
        <dbReference type="EMBL" id="QFR01577.1"/>
    </source>
</evidence>
<dbReference type="PRINTS" id="PR00723">
    <property type="entry name" value="SUBTILISIN"/>
</dbReference>
<reference evidence="11 12" key="1">
    <citation type="submission" date="2019-10" db="EMBL/GenBank/DDBJ databases">
        <title>Streptomyces sp. strain GY16 isolated from leaves of Broussonetia papyrifera.</title>
        <authorList>
            <person name="Mo P."/>
        </authorList>
    </citation>
    <scope>NUCLEOTIDE SEQUENCE [LARGE SCALE GENOMIC DNA]</scope>
    <source>
        <strain evidence="11 12">GY16</strain>
    </source>
</reference>
<dbReference type="PROSITE" id="PS00138">
    <property type="entry name" value="SUBTILASE_SER"/>
    <property type="match status" value="1"/>
</dbReference>
<feature type="region of interest" description="Disordered" evidence="8">
    <location>
        <begin position="34"/>
        <end position="67"/>
    </location>
</feature>
<dbReference type="PIRSF" id="PIRSF037854">
    <property type="entry name" value="Dihydropyridine_esterase"/>
    <property type="match status" value="1"/>
</dbReference>
<feature type="active site" description="Charge relay system" evidence="5 6">
    <location>
        <position position="284"/>
    </location>
</feature>
<keyword evidence="2 6" id="KW-0645">Protease</keyword>
<feature type="domain" description="Peptidase S8/S53" evidence="10">
    <location>
        <begin position="243"/>
        <end position="502"/>
    </location>
</feature>
<dbReference type="AlphaFoldDB" id="A0A5P8KEY5"/>
<evidence type="ECO:0000256" key="8">
    <source>
        <dbReference type="SAM" id="MobiDB-lite"/>
    </source>
</evidence>
<dbReference type="PANTHER" id="PTHR43806:SF65">
    <property type="entry name" value="SERINE PROTEASE APRX"/>
    <property type="match status" value="1"/>
</dbReference>
<keyword evidence="3 6" id="KW-0378">Hydrolase</keyword>
<dbReference type="InterPro" id="IPR023827">
    <property type="entry name" value="Peptidase_S8_Asp-AS"/>
</dbReference>
<feature type="compositionally biased region" description="Low complexity" evidence="8">
    <location>
        <begin position="34"/>
        <end position="49"/>
    </location>
</feature>
<name>A0A5P8KEY5_9ACTN</name>
<dbReference type="PANTHER" id="PTHR43806">
    <property type="entry name" value="PEPTIDASE S8"/>
    <property type="match status" value="1"/>
</dbReference>
<accession>A0A5P8KEY5</accession>
<dbReference type="PROSITE" id="PS00137">
    <property type="entry name" value="SUBTILASE_HIS"/>
    <property type="match status" value="1"/>
</dbReference>
<organism evidence="11 12">
    <name type="scientific">Streptomyces phaeolivaceus</name>
    <dbReference type="NCBI Taxonomy" id="2653200"/>
    <lineage>
        <taxon>Bacteria</taxon>
        <taxon>Bacillati</taxon>
        <taxon>Actinomycetota</taxon>
        <taxon>Actinomycetes</taxon>
        <taxon>Kitasatosporales</taxon>
        <taxon>Streptomycetaceae</taxon>
        <taxon>Streptomyces</taxon>
    </lineage>
</organism>
<feature type="active site" description="Charge relay system" evidence="5 6">
    <location>
        <position position="462"/>
    </location>
</feature>
<dbReference type="Proteomes" id="UP000327294">
    <property type="component" value="Chromosome"/>
</dbReference>
<evidence type="ECO:0000256" key="3">
    <source>
        <dbReference type="ARBA" id="ARBA00022801"/>
    </source>
</evidence>
<evidence type="ECO:0000256" key="5">
    <source>
        <dbReference type="PIRSR" id="PIRSR615500-1"/>
    </source>
</evidence>
<keyword evidence="4 6" id="KW-0720">Serine protease</keyword>
<dbReference type="SUPFAM" id="SSF52743">
    <property type="entry name" value="Subtilisin-like"/>
    <property type="match status" value="1"/>
</dbReference>
<dbReference type="PROSITE" id="PS51892">
    <property type="entry name" value="SUBTILASE"/>
    <property type="match status" value="1"/>
</dbReference>
<dbReference type="InterPro" id="IPR050131">
    <property type="entry name" value="Peptidase_S8_subtilisin-like"/>
</dbReference>
<protein>
    <submittedName>
        <fullName evidence="11">S8 family serine peptidase</fullName>
    </submittedName>
</protein>
<keyword evidence="12" id="KW-1185">Reference proteome</keyword>
<evidence type="ECO:0000256" key="4">
    <source>
        <dbReference type="ARBA" id="ARBA00022825"/>
    </source>
</evidence>
<evidence type="ECO:0000259" key="10">
    <source>
        <dbReference type="Pfam" id="PF00082"/>
    </source>
</evidence>
<dbReference type="InterPro" id="IPR022398">
    <property type="entry name" value="Peptidase_S8_His-AS"/>
</dbReference>
<evidence type="ECO:0000256" key="9">
    <source>
        <dbReference type="SAM" id="SignalP"/>
    </source>
</evidence>
<dbReference type="KEGG" id="sphv:F9278_41440"/>
<comment type="similarity">
    <text evidence="1 6 7">Belongs to the peptidase S8 family.</text>
</comment>
<keyword evidence="9" id="KW-0732">Signal</keyword>
<evidence type="ECO:0000256" key="6">
    <source>
        <dbReference type="PROSITE-ProRule" id="PRU01240"/>
    </source>
</evidence>
<dbReference type="GO" id="GO:0006508">
    <property type="term" value="P:proteolysis"/>
    <property type="evidence" value="ECO:0007669"/>
    <property type="project" value="UniProtKB-KW"/>
</dbReference>
<gene>
    <name evidence="11" type="ORF">F9278_41440</name>
</gene>
<evidence type="ECO:0000313" key="12">
    <source>
        <dbReference type="Proteomes" id="UP000327294"/>
    </source>
</evidence>
<evidence type="ECO:0000256" key="1">
    <source>
        <dbReference type="ARBA" id="ARBA00011073"/>
    </source>
</evidence>
<proteinExistence type="inferred from homology"/>
<dbReference type="InterPro" id="IPR017297">
    <property type="entry name" value="Peptidase_S8A_DPH-A"/>
</dbReference>
<dbReference type="PROSITE" id="PS00136">
    <property type="entry name" value="SUBTILASE_ASP"/>
    <property type="match status" value="1"/>
</dbReference>